<protein>
    <submittedName>
        <fullName evidence="2">Uncharacterized protein</fullName>
    </submittedName>
</protein>
<accession>A0A4T0X5K2</accession>
<feature type="region of interest" description="Disordered" evidence="1">
    <location>
        <begin position="771"/>
        <end position="801"/>
    </location>
</feature>
<organism evidence="2 3">
    <name type="scientific">Pichia inconspicua</name>
    <dbReference type="NCBI Taxonomy" id="52247"/>
    <lineage>
        <taxon>Eukaryota</taxon>
        <taxon>Fungi</taxon>
        <taxon>Dikarya</taxon>
        <taxon>Ascomycota</taxon>
        <taxon>Saccharomycotina</taxon>
        <taxon>Pichiomycetes</taxon>
        <taxon>Pichiales</taxon>
        <taxon>Pichiaceae</taxon>
        <taxon>Pichia</taxon>
    </lineage>
</organism>
<dbReference type="EMBL" id="SELW01000129">
    <property type="protein sequence ID" value="TID30595.1"/>
    <property type="molecule type" value="Genomic_DNA"/>
</dbReference>
<name>A0A4T0X5K2_9ASCO</name>
<dbReference type="Proteomes" id="UP000307173">
    <property type="component" value="Unassembled WGS sequence"/>
</dbReference>
<feature type="compositionally biased region" description="Low complexity" evidence="1">
    <location>
        <begin position="771"/>
        <end position="782"/>
    </location>
</feature>
<evidence type="ECO:0000313" key="2">
    <source>
        <dbReference type="EMBL" id="TID30595.1"/>
    </source>
</evidence>
<evidence type="ECO:0000313" key="3">
    <source>
        <dbReference type="Proteomes" id="UP000307173"/>
    </source>
</evidence>
<evidence type="ECO:0000256" key="1">
    <source>
        <dbReference type="SAM" id="MobiDB-lite"/>
    </source>
</evidence>
<keyword evidence="3" id="KW-1185">Reference proteome</keyword>
<sequence length="821" mass="86154">MMFVIDLSGATCTATCHINMITFSVVKKAFLMPTTSCEMPSSVNAKFVEQDYTSVITEEDIQTTLTVVNLNVATFSPITSPLTINDLADKTVTATCAIDFTSVTVEDSTVSIPTTSCEMPSGIAASFFAVTRTTEVTVNNIVTTLNVTDLAVPTYFAVKQSLNIINPQGISTEATCTVSFTKVSISSSTVDLKTTSCSMSQDFGGEFVEAFSTTIVSISVIPVTVTVTNINNASFAPAKITKTITDPTGASVKANCFAQFSKTLVSTSTFSVLTTSCSMPTDVSGTFTAHIQSTDLVINDFTTSVTFTNIDSPYFSPILTTISLTNPAGTTGVATCAIDFTFAAVADATISIPTTSCELGTDLTGKFVTSVSTTVFTQGNITTTLEVTNKNQPSFLAEQAYVTPIINDDGDSIDATCEVGSTKFTVPGTTLAIPTTSCEFPEGIIGTYEYVYVTTVFSTGSFTTTIVVTNSILGKEWTRAYKTVTSTTTVVNDICAFETLTSTNPPVRGTVVKIIAVATPADKCPVTTRTAQNSVCSMVKITTTTVDAGSRETVYEELVLTPAETCNIIYTTVSGTDCNSHRHTSMIVTYSDSSHINATLIVVETPAGSACLSSSHIFPSITIASTTSSMYFTVVSSTSGSFISSSQSGIATTSTSSIQSDSINGNVANHDTTNTADFTSFVGTHTQTANINEGHTIIARSTKTLTVTCTKAICTHVPIANGSITVTEEGVDTVIVTVTCSTNSEGSVITVTGDHTVAGTENVESIVVHTSVSRPDSPSSSSKDNKPPITTTSGFQGSAPHLYKRSNEGTLLLFGILAILF</sequence>
<comment type="caution">
    <text evidence="2">The sequence shown here is derived from an EMBL/GenBank/DDBJ whole genome shotgun (WGS) entry which is preliminary data.</text>
</comment>
<reference evidence="2 3" key="1">
    <citation type="journal article" date="2019" name="Front. Genet.">
        <title>Whole-Genome Sequencing of the Opportunistic Yeast Pathogen Candida inconspicua Uncovers Its Hybrid Origin.</title>
        <authorList>
            <person name="Mixao V."/>
            <person name="Hansen A.P."/>
            <person name="Saus E."/>
            <person name="Boekhout T."/>
            <person name="Lass-Florl C."/>
            <person name="Gabaldon T."/>
        </authorList>
    </citation>
    <scope>NUCLEOTIDE SEQUENCE [LARGE SCALE GENOMIC DNA]</scope>
    <source>
        <strain evidence="2 3">CBS 180</strain>
    </source>
</reference>
<dbReference type="AlphaFoldDB" id="A0A4T0X5K2"/>
<gene>
    <name evidence="2" type="ORF">CANINC_000750</name>
</gene>
<proteinExistence type="predicted"/>